<dbReference type="STRING" id="383855.N1QB50"/>
<name>N1QB50_PSEFD</name>
<dbReference type="GO" id="GO:0070847">
    <property type="term" value="C:core mediator complex"/>
    <property type="evidence" value="ECO:0007669"/>
    <property type="project" value="TreeGrafter"/>
</dbReference>
<dbReference type="PANTHER" id="PTHR13074">
    <property type="entry name" value="MEDIATOR OF RNA POLYMERASE II TRANSCRIPTION SUBUNIT 8"/>
    <property type="match status" value="1"/>
</dbReference>
<evidence type="ECO:0000256" key="7">
    <source>
        <dbReference type="ARBA" id="ARBA00023242"/>
    </source>
</evidence>
<evidence type="ECO:0000256" key="1">
    <source>
        <dbReference type="ARBA" id="ARBA00004123"/>
    </source>
</evidence>
<dbReference type="PANTHER" id="PTHR13074:SF9">
    <property type="entry name" value="MEDIATOR OF RNA POLYMERASE II TRANSCRIPTION SUBUNIT 8"/>
    <property type="match status" value="1"/>
</dbReference>
<keyword evidence="6 9" id="KW-0804">Transcription</keyword>
<feature type="non-terminal residue" evidence="11">
    <location>
        <position position="204"/>
    </location>
</feature>
<reference evidence="11 12" key="1">
    <citation type="journal article" date="2012" name="PLoS Pathog.">
        <title>Diverse lifestyles and strategies of plant pathogenesis encoded in the genomes of eighteen Dothideomycetes fungi.</title>
        <authorList>
            <person name="Ohm R.A."/>
            <person name="Feau N."/>
            <person name="Henrissat B."/>
            <person name="Schoch C.L."/>
            <person name="Horwitz B.A."/>
            <person name="Barry K.W."/>
            <person name="Condon B.J."/>
            <person name="Copeland A.C."/>
            <person name="Dhillon B."/>
            <person name="Glaser F."/>
            <person name="Hesse C.N."/>
            <person name="Kosti I."/>
            <person name="LaButti K."/>
            <person name="Lindquist E.A."/>
            <person name="Lucas S."/>
            <person name="Salamov A.A."/>
            <person name="Bradshaw R.E."/>
            <person name="Ciuffetti L."/>
            <person name="Hamelin R.C."/>
            <person name="Kema G.H.J."/>
            <person name="Lawrence C."/>
            <person name="Scott J.A."/>
            <person name="Spatafora J.W."/>
            <person name="Turgeon B.G."/>
            <person name="de Wit P.J.G.M."/>
            <person name="Zhong S."/>
            <person name="Goodwin S.B."/>
            <person name="Grigoriev I.V."/>
        </authorList>
    </citation>
    <scope>NUCLEOTIDE SEQUENCE [LARGE SCALE GENOMIC DNA]</scope>
    <source>
        <strain evidence="11 12">CIRAD86</strain>
    </source>
</reference>
<comment type="function">
    <text evidence="9">Component of the Mediator complex, a coactivator involved in the regulated transcription of nearly all RNA polymerase II-dependent genes. Mediator functions as a bridge to convey information from gene-specific regulatory proteins to the basal RNA polymerase II transcription machinery. Mediator is recruited to promoters by direct interactions with regulatory proteins and serves as a scaffold for the assembly of a functional preinitiation complex with RNA polymerase II and the general transcription factors.</text>
</comment>
<comment type="subunit">
    <text evidence="9">Component of the Mediator complex.</text>
</comment>
<evidence type="ECO:0000256" key="6">
    <source>
        <dbReference type="ARBA" id="ARBA00023163"/>
    </source>
</evidence>
<protein>
    <recommendedName>
        <fullName evidence="3 9">Mediator of RNA polymerase II transcription subunit 8</fullName>
    </recommendedName>
    <alternativeName>
        <fullName evidence="8 9">Mediator complex subunit 8</fullName>
    </alternativeName>
</protein>
<evidence type="ECO:0000313" key="12">
    <source>
        <dbReference type="Proteomes" id="UP000016932"/>
    </source>
</evidence>
<dbReference type="Gene3D" id="1.20.58.1710">
    <property type="match status" value="1"/>
</dbReference>
<dbReference type="Pfam" id="PF10232">
    <property type="entry name" value="Med8"/>
    <property type="match status" value="1"/>
</dbReference>
<gene>
    <name evidence="9" type="primary">MED8</name>
    <name evidence="11" type="ORF">MYCFIDRAFT_17376</name>
</gene>
<dbReference type="HOGENOM" id="CLU_074399_1_0_1"/>
<keyword evidence="12" id="KW-1185">Reference proteome</keyword>
<accession>N1QB50</accession>
<dbReference type="GO" id="GO:0000978">
    <property type="term" value="F:RNA polymerase II cis-regulatory region sequence-specific DNA binding"/>
    <property type="evidence" value="ECO:0007669"/>
    <property type="project" value="TreeGrafter"/>
</dbReference>
<dbReference type="AlphaFoldDB" id="N1QB50"/>
<evidence type="ECO:0000256" key="2">
    <source>
        <dbReference type="ARBA" id="ARBA00005716"/>
    </source>
</evidence>
<feature type="region of interest" description="Disordered" evidence="10">
    <location>
        <begin position="179"/>
        <end position="204"/>
    </location>
</feature>
<comment type="similarity">
    <text evidence="2 9">Belongs to the Mediator complex subunit 8 family.</text>
</comment>
<evidence type="ECO:0000256" key="4">
    <source>
        <dbReference type="ARBA" id="ARBA00023015"/>
    </source>
</evidence>
<evidence type="ECO:0000256" key="5">
    <source>
        <dbReference type="ARBA" id="ARBA00023159"/>
    </source>
</evidence>
<dbReference type="EMBL" id="KB446555">
    <property type="protein sequence ID" value="EME89241.1"/>
    <property type="molecule type" value="Genomic_DNA"/>
</dbReference>
<evidence type="ECO:0000256" key="3">
    <source>
        <dbReference type="ARBA" id="ARBA00020637"/>
    </source>
</evidence>
<evidence type="ECO:0000313" key="11">
    <source>
        <dbReference type="EMBL" id="EME89241.1"/>
    </source>
</evidence>
<sequence length="204" mass="22363">MALPQDHIRAIDQLRSRLAQLSSSIAHLKGTLESNDPLPSWPTLQAASTALGAHMGELAQTLNAQRQLFTSLHPYPLPSFPGNTQEGLLQQLLRKKPEPRAEEWIEETLKIDAEESKADNGIGATRGTVAVLSGEETRDLWEWAGATTAGKIEEMVDKGLFEDDYSIKERKEGVKSVVTGLKRQLDDSSSTGGTPKSEEDVKME</sequence>
<dbReference type="Proteomes" id="UP000016932">
    <property type="component" value="Unassembled WGS sequence"/>
</dbReference>
<keyword evidence="5 9" id="KW-0010">Activator</keyword>
<keyword evidence="7 9" id="KW-0539">Nucleus</keyword>
<dbReference type="InterPro" id="IPR019364">
    <property type="entry name" value="Mediatior_Med8_fun/met"/>
</dbReference>
<dbReference type="GO" id="GO:0016592">
    <property type="term" value="C:mediator complex"/>
    <property type="evidence" value="ECO:0007669"/>
    <property type="project" value="InterPro"/>
</dbReference>
<dbReference type="Gene3D" id="6.10.250.2610">
    <property type="match status" value="1"/>
</dbReference>
<evidence type="ECO:0000256" key="8">
    <source>
        <dbReference type="ARBA" id="ARBA00031261"/>
    </source>
</evidence>
<evidence type="ECO:0000256" key="10">
    <source>
        <dbReference type="SAM" id="MobiDB-lite"/>
    </source>
</evidence>
<organism evidence="11 12">
    <name type="scientific">Pseudocercospora fijiensis (strain CIRAD86)</name>
    <name type="common">Black leaf streak disease fungus</name>
    <name type="synonym">Mycosphaerella fijiensis</name>
    <dbReference type="NCBI Taxonomy" id="383855"/>
    <lineage>
        <taxon>Eukaryota</taxon>
        <taxon>Fungi</taxon>
        <taxon>Dikarya</taxon>
        <taxon>Ascomycota</taxon>
        <taxon>Pezizomycotina</taxon>
        <taxon>Dothideomycetes</taxon>
        <taxon>Dothideomycetidae</taxon>
        <taxon>Mycosphaerellales</taxon>
        <taxon>Mycosphaerellaceae</taxon>
        <taxon>Pseudocercospora</taxon>
    </lineage>
</organism>
<dbReference type="eggNOG" id="ENOG502S8U1">
    <property type="taxonomic scope" value="Eukaryota"/>
</dbReference>
<dbReference type="RefSeq" id="XP_007919658.1">
    <property type="nucleotide sequence ID" value="XM_007921467.1"/>
</dbReference>
<keyword evidence="4 9" id="KW-0805">Transcription regulation</keyword>
<proteinExistence type="inferred from homology"/>
<comment type="subcellular location">
    <subcellularLocation>
        <location evidence="1 9">Nucleus</location>
    </subcellularLocation>
</comment>
<evidence type="ECO:0000256" key="9">
    <source>
        <dbReference type="RuleBase" id="RU364144"/>
    </source>
</evidence>
<dbReference type="GO" id="GO:0006357">
    <property type="term" value="P:regulation of transcription by RNA polymerase II"/>
    <property type="evidence" value="ECO:0007669"/>
    <property type="project" value="InterPro"/>
</dbReference>
<dbReference type="OrthoDB" id="5329317at2759"/>
<dbReference type="VEuPathDB" id="FungiDB:MYCFIDRAFT_17376"/>
<dbReference type="KEGG" id="pfj:MYCFIDRAFT_17376"/>
<dbReference type="GO" id="GO:0003712">
    <property type="term" value="F:transcription coregulator activity"/>
    <property type="evidence" value="ECO:0007669"/>
    <property type="project" value="InterPro"/>
</dbReference>
<dbReference type="GeneID" id="19333052"/>